<proteinExistence type="predicted"/>
<feature type="compositionally biased region" description="Basic and acidic residues" evidence="1">
    <location>
        <begin position="146"/>
        <end position="159"/>
    </location>
</feature>
<dbReference type="RefSeq" id="XP_046071908.1">
    <property type="nucleotide sequence ID" value="XM_046209591.1"/>
</dbReference>
<feature type="region of interest" description="Disordered" evidence="1">
    <location>
        <begin position="254"/>
        <end position="278"/>
    </location>
</feature>
<feature type="compositionally biased region" description="Acidic residues" evidence="1">
    <location>
        <begin position="269"/>
        <end position="278"/>
    </location>
</feature>
<dbReference type="EMBL" id="JAJTJA010000006">
    <property type="protein sequence ID" value="KAH8697207.1"/>
    <property type="molecule type" value="Genomic_DNA"/>
</dbReference>
<feature type="compositionally biased region" description="Polar residues" evidence="1">
    <location>
        <begin position="89"/>
        <end position="99"/>
    </location>
</feature>
<evidence type="ECO:0000256" key="1">
    <source>
        <dbReference type="SAM" id="MobiDB-lite"/>
    </source>
</evidence>
<evidence type="ECO:0000313" key="3">
    <source>
        <dbReference type="Proteomes" id="UP001201262"/>
    </source>
</evidence>
<dbReference type="GeneID" id="70239878"/>
<dbReference type="Pfam" id="PF13136">
    <property type="entry name" value="DUF3984"/>
    <property type="match status" value="1"/>
</dbReference>
<dbReference type="InterPro" id="IPR025040">
    <property type="entry name" value="DUF3984"/>
</dbReference>
<sequence length="382" mass="42362">MTMDSYRSTTSHSPFRSRRSHPALNHISLAPLTPRFPIDDLPDSDDYFSGNHGQTTSYLSSSSVPTTPPILSHSRANSRTRHHKRSKSTTHVLSDTDLQSLGGRRPLQQYYGGKRGGARTPGPETKTRHDSEWLLRAGLALASSTREEKGQSWLLKRESSTSLVTEPEPAEIRSHRHGRSTHRSRSGLSTPAALSRQTSRSRGGSRRASRAELSMTAIDAVAFKHSRKSSIDSRHSLLPDFVDEQIRAEIASIHQQGLEDDSSLSSSESDSELDDDIDEKEFQRLTRERGFGLGSWIDQFVGWTLFGVEEDYAGSPPEQHAERTVTFHESPSSRGIDSHVDDEDDGDGENEFTEAIAIGKAGEQGGWEDASWFLRLAKKAIV</sequence>
<feature type="compositionally biased region" description="Acidic residues" evidence="1">
    <location>
        <begin position="340"/>
        <end position="349"/>
    </location>
</feature>
<dbReference type="AlphaFoldDB" id="A0AAD4KNZ0"/>
<organism evidence="2 3">
    <name type="scientific">Talaromyces proteolyticus</name>
    <dbReference type="NCBI Taxonomy" id="1131652"/>
    <lineage>
        <taxon>Eukaryota</taxon>
        <taxon>Fungi</taxon>
        <taxon>Dikarya</taxon>
        <taxon>Ascomycota</taxon>
        <taxon>Pezizomycotina</taxon>
        <taxon>Eurotiomycetes</taxon>
        <taxon>Eurotiomycetidae</taxon>
        <taxon>Eurotiales</taxon>
        <taxon>Trichocomaceae</taxon>
        <taxon>Talaromyces</taxon>
        <taxon>Talaromyces sect. Bacilispori</taxon>
    </lineage>
</organism>
<gene>
    <name evidence="2" type="ORF">BGW36DRAFT_163372</name>
</gene>
<comment type="caution">
    <text evidence="2">The sequence shown here is derived from an EMBL/GenBank/DDBJ whole genome shotgun (WGS) entry which is preliminary data.</text>
</comment>
<reference evidence="2" key="1">
    <citation type="submission" date="2021-12" db="EMBL/GenBank/DDBJ databases">
        <title>Convergent genome expansion in fungi linked to evolution of root-endophyte symbiosis.</title>
        <authorList>
            <consortium name="DOE Joint Genome Institute"/>
            <person name="Ke Y.-H."/>
            <person name="Bonito G."/>
            <person name="Liao H.-L."/>
            <person name="Looney B."/>
            <person name="Rojas-Flechas A."/>
            <person name="Nash J."/>
            <person name="Hameed K."/>
            <person name="Schadt C."/>
            <person name="Martin F."/>
            <person name="Crous P.W."/>
            <person name="Miettinen O."/>
            <person name="Magnuson J.K."/>
            <person name="Labbe J."/>
            <person name="Jacobson D."/>
            <person name="Doktycz M.J."/>
            <person name="Veneault-Fourrey C."/>
            <person name="Kuo A."/>
            <person name="Mondo S."/>
            <person name="Calhoun S."/>
            <person name="Riley R."/>
            <person name="Ohm R."/>
            <person name="LaButti K."/>
            <person name="Andreopoulos B."/>
            <person name="Pangilinan J."/>
            <person name="Nolan M."/>
            <person name="Tritt A."/>
            <person name="Clum A."/>
            <person name="Lipzen A."/>
            <person name="Daum C."/>
            <person name="Barry K."/>
            <person name="Grigoriev I.V."/>
            <person name="Vilgalys R."/>
        </authorList>
    </citation>
    <scope>NUCLEOTIDE SEQUENCE</scope>
    <source>
        <strain evidence="2">PMI_201</strain>
    </source>
</reference>
<keyword evidence="3" id="KW-1185">Reference proteome</keyword>
<feature type="region of interest" description="Disordered" evidence="1">
    <location>
        <begin position="1"/>
        <end position="28"/>
    </location>
</feature>
<feature type="region of interest" description="Disordered" evidence="1">
    <location>
        <begin position="146"/>
        <end position="211"/>
    </location>
</feature>
<evidence type="ECO:0000313" key="2">
    <source>
        <dbReference type="EMBL" id="KAH8697207.1"/>
    </source>
</evidence>
<feature type="compositionally biased region" description="Basic residues" evidence="1">
    <location>
        <begin position="76"/>
        <end position="88"/>
    </location>
</feature>
<name>A0AAD4KNZ0_9EURO</name>
<dbReference type="Proteomes" id="UP001201262">
    <property type="component" value="Unassembled WGS sequence"/>
</dbReference>
<protein>
    <submittedName>
        <fullName evidence="2">Uncharacterized protein</fullName>
    </submittedName>
</protein>
<feature type="compositionally biased region" description="Polar residues" evidence="1">
    <location>
        <begin position="51"/>
        <end position="65"/>
    </location>
</feature>
<feature type="compositionally biased region" description="Basic residues" evidence="1">
    <location>
        <begin position="174"/>
        <end position="185"/>
    </location>
</feature>
<accession>A0AAD4KNZ0</accession>
<feature type="region of interest" description="Disordered" evidence="1">
    <location>
        <begin position="313"/>
        <end position="349"/>
    </location>
</feature>
<feature type="region of interest" description="Disordered" evidence="1">
    <location>
        <begin position="43"/>
        <end position="131"/>
    </location>
</feature>